<dbReference type="Gene3D" id="3.40.1280.10">
    <property type="match status" value="1"/>
</dbReference>
<comment type="similarity">
    <text evidence="5">Belongs to the RNA methyltransferase RlmH family.</text>
</comment>
<evidence type="ECO:0000256" key="3">
    <source>
        <dbReference type="ARBA" id="ARBA00022679"/>
    </source>
</evidence>
<dbReference type="Proteomes" id="UP000180254">
    <property type="component" value="Unassembled WGS sequence"/>
</dbReference>
<comment type="caution">
    <text evidence="6">The sequence shown here is derived from an EMBL/GenBank/DDBJ whole genome shotgun (WGS) entry which is preliminary data.</text>
</comment>
<protein>
    <submittedName>
        <fullName evidence="6">Ribosomal RNA large subunit methyltransferase H</fullName>
        <ecNumber evidence="6">2.1.1.177</ecNumber>
    </submittedName>
</protein>
<dbReference type="EC" id="2.1.1.177" evidence="6"/>
<evidence type="ECO:0000256" key="1">
    <source>
        <dbReference type="ARBA" id="ARBA00022552"/>
    </source>
</evidence>
<evidence type="ECO:0000256" key="2">
    <source>
        <dbReference type="ARBA" id="ARBA00022603"/>
    </source>
</evidence>
<keyword evidence="1" id="KW-0698">rRNA processing</keyword>
<keyword evidence="4" id="KW-0949">S-adenosyl-L-methionine</keyword>
<evidence type="ECO:0000256" key="4">
    <source>
        <dbReference type="ARBA" id="ARBA00022691"/>
    </source>
</evidence>
<dbReference type="InterPro" id="IPR003742">
    <property type="entry name" value="RlmH-like"/>
</dbReference>
<evidence type="ECO:0000313" key="6">
    <source>
        <dbReference type="EMBL" id="OHW63533.1"/>
    </source>
</evidence>
<dbReference type="InterPro" id="IPR029028">
    <property type="entry name" value="Alpha/beta_knot_MTases"/>
</dbReference>
<gene>
    <name evidence="6" type="primary">rlmH_1</name>
    <name evidence="6" type="ORF">EUAN_03970</name>
</gene>
<dbReference type="InterPro" id="IPR029026">
    <property type="entry name" value="tRNA_m1G_MTases_N"/>
</dbReference>
<dbReference type="OrthoDB" id="9806643at2"/>
<dbReference type="PANTHER" id="PTHR33603:SF1">
    <property type="entry name" value="RIBOSOMAL RNA LARGE SUBUNIT METHYLTRANSFERASE H"/>
    <property type="match status" value="1"/>
</dbReference>
<dbReference type="AlphaFoldDB" id="A0A1S1VA89"/>
<dbReference type="Pfam" id="PF02590">
    <property type="entry name" value="SPOUT_MTase"/>
    <property type="match status" value="1"/>
</dbReference>
<name>A0A1S1VA89_9FIRM</name>
<organism evidence="6 7">
    <name type="scientific">Andreesenia angusta</name>
    <dbReference type="NCBI Taxonomy" id="39480"/>
    <lineage>
        <taxon>Bacteria</taxon>
        <taxon>Bacillati</taxon>
        <taxon>Bacillota</taxon>
        <taxon>Tissierellia</taxon>
        <taxon>Tissierellales</taxon>
        <taxon>Gottschalkiaceae</taxon>
        <taxon>Andreesenia</taxon>
    </lineage>
</organism>
<dbReference type="GO" id="GO:0008168">
    <property type="term" value="F:methyltransferase activity"/>
    <property type="evidence" value="ECO:0007669"/>
    <property type="project" value="UniProtKB-KW"/>
</dbReference>
<dbReference type="GO" id="GO:0032259">
    <property type="term" value="P:methylation"/>
    <property type="evidence" value="ECO:0007669"/>
    <property type="project" value="UniProtKB-KW"/>
</dbReference>
<evidence type="ECO:0000256" key="5">
    <source>
        <dbReference type="ARBA" id="ARBA00038303"/>
    </source>
</evidence>
<keyword evidence="7" id="KW-1185">Reference proteome</keyword>
<keyword evidence="3 6" id="KW-0808">Transferase</keyword>
<dbReference type="GO" id="GO:0006364">
    <property type="term" value="P:rRNA processing"/>
    <property type="evidence" value="ECO:0007669"/>
    <property type="project" value="UniProtKB-KW"/>
</dbReference>
<sequence length="133" mass="15293">MNFKVYVVSKKIEKFYLEAVAEYEKRLGRYCKIELVQVKNESALLKKLSDKSYMVKISSSREKLSSESLAEKIESYGLSSVSDISLVIGDVELECQERFCISPMDMDPGLEAAVLFEQIYRGYRIINGEPYHK</sequence>
<keyword evidence="2 6" id="KW-0489">Methyltransferase</keyword>
<dbReference type="CDD" id="cd18081">
    <property type="entry name" value="RlmH-like"/>
    <property type="match status" value="1"/>
</dbReference>
<dbReference type="PANTHER" id="PTHR33603">
    <property type="entry name" value="METHYLTRANSFERASE"/>
    <property type="match status" value="1"/>
</dbReference>
<evidence type="ECO:0000313" key="7">
    <source>
        <dbReference type="Proteomes" id="UP000180254"/>
    </source>
</evidence>
<proteinExistence type="inferred from homology"/>
<dbReference type="RefSeq" id="WP_071061086.1">
    <property type="nucleotide sequence ID" value="NZ_MKIE01000001.1"/>
</dbReference>
<reference evidence="6 7" key="1">
    <citation type="submission" date="2016-09" db="EMBL/GenBank/DDBJ databases">
        <title>Genome sequence of Eubacterium angustum.</title>
        <authorList>
            <person name="Poehlein A."/>
            <person name="Daniel R."/>
        </authorList>
    </citation>
    <scope>NUCLEOTIDE SEQUENCE [LARGE SCALE GENOMIC DNA]</scope>
    <source>
        <strain evidence="6 7">DSM 1989</strain>
    </source>
</reference>
<dbReference type="STRING" id="39480.EUAN_03970"/>
<dbReference type="SUPFAM" id="SSF75217">
    <property type="entry name" value="alpha/beta knot"/>
    <property type="match status" value="1"/>
</dbReference>
<accession>A0A1S1VA89</accession>
<dbReference type="EMBL" id="MKIE01000001">
    <property type="protein sequence ID" value="OHW63533.1"/>
    <property type="molecule type" value="Genomic_DNA"/>
</dbReference>